<evidence type="ECO:0000313" key="2">
    <source>
        <dbReference type="EMBL" id="KAF4622025.1"/>
    </source>
</evidence>
<feature type="compositionally biased region" description="Pro residues" evidence="1">
    <location>
        <begin position="140"/>
        <end position="150"/>
    </location>
</feature>
<keyword evidence="3" id="KW-1185">Reference proteome</keyword>
<feature type="compositionally biased region" description="Basic and acidic residues" evidence="1">
    <location>
        <begin position="580"/>
        <end position="599"/>
    </location>
</feature>
<evidence type="ECO:0000313" key="3">
    <source>
        <dbReference type="Proteomes" id="UP000521872"/>
    </source>
</evidence>
<feature type="region of interest" description="Disordered" evidence="1">
    <location>
        <begin position="110"/>
        <end position="183"/>
    </location>
</feature>
<feature type="region of interest" description="Disordered" evidence="1">
    <location>
        <begin position="1"/>
        <end position="98"/>
    </location>
</feature>
<organism evidence="2 3">
    <name type="scientific">Agrocybe pediades</name>
    <dbReference type="NCBI Taxonomy" id="84607"/>
    <lineage>
        <taxon>Eukaryota</taxon>
        <taxon>Fungi</taxon>
        <taxon>Dikarya</taxon>
        <taxon>Basidiomycota</taxon>
        <taxon>Agaricomycotina</taxon>
        <taxon>Agaricomycetes</taxon>
        <taxon>Agaricomycetidae</taxon>
        <taxon>Agaricales</taxon>
        <taxon>Agaricineae</taxon>
        <taxon>Strophariaceae</taxon>
        <taxon>Agrocybe</taxon>
    </lineage>
</organism>
<feature type="compositionally biased region" description="Acidic residues" evidence="1">
    <location>
        <begin position="840"/>
        <end position="855"/>
    </location>
</feature>
<evidence type="ECO:0000256" key="1">
    <source>
        <dbReference type="SAM" id="MobiDB-lite"/>
    </source>
</evidence>
<dbReference type="EMBL" id="JAACJL010000002">
    <property type="protein sequence ID" value="KAF4622025.1"/>
    <property type="molecule type" value="Genomic_DNA"/>
</dbReference>
<accession>A0A8H4R263</accession>
<feature type="compositionally biased region" description="Polar residues" evidence="1">
    <location>
        <begin position="125"/>
        <end position="135"/>
    </location>
</feature>
<sequence>MAQFSHPSHLYAQPPSNSHIPAYPSNSAAFPGFQPSPVPTFSQPRGYSSNQESNQTHQNAPTQTFPAGGSGTGAPWAASMYRSPQADPNQQQVYSRQQHASLNHAMASMSIGDRDGRPSAAGQRTEWQGSGRQQQGAAFIPPPVIPPPGPVFAHAQQQQNGTGIQVPPPPPQADRTSSYVPYAFSPPPAQPAASYAPAVPPTYAPYSYAPYAYAPYAYGPERPEPPAHNTVEMTREMLIAVLERFAEVLALPAFFGGPTGVKKLRLITHGGACMLLHPHLYGLSLNQPLTVDPLAPPPLPPSVLSNINKYASGSNTRNMNKLELEPVPATLHMSTLPRRTTTRDVDVLLRAFVVDYGGYKLSIPLPPPSAYPSAAVNQAEQAEIAKRTVESVNRNEAAVKLREAVKKTAGWYFPASTSGTVATPALGADWMNADADVALPFGVDPVTNQPFDPLHVSSLTPQNISLHTVYTSPNGFLELVSVPPYWSVALKLVRWGRRDWGDVGILLRNGTLLSNTQWTPATLRAWLESNCWAMGYARWDERKRMEMEDRMRQAIGMIEGWDVNVLPFPGSNAAIGAAGDGRDGLRDKDRTKGKNAERRSRSKSRARSTKSGHSGRYRETVEQREEVFIPPEFATVQARGARSKSRPRSSHSGGSGRVREEEEVFIPPEFDEFDYGGHYGATGFESRDRYRERGRSPSRARPAGTPYRPGRDIDRGEYEENMLADRAWHPRSRDLARTQGTYASETASGSRTSQSHSWISSMPNGEREREKESRRKGKKKARPVWDPAPILNPTGNPHLNQWGIPQPLPLNPPRRDAGAYTPSDEAGSGQHNSSEGSGLTEDESDSETELSSEEEALYRAWGVEGRRDGQAHIYDYSRSVPGISTYVDQTKKQGMTSAEGEFEKKRRSPFDWSHTPPVQSTSEQADARNAGIPFVPPVNHDEDLRVPPTSSSYPSAMYASRSMNSAEEPRRADNDREARRNRQQEREKSDRRRSRAQSLVRPLNITPPPQAPPHLSNQGSNTFSVRVFSTSQQGAGVDGADRNRYPPFVTYPPSPNRNPDALPKNVQERDRYYAAPVLPSSITRSTSVPQVGDSVAASYPQSRQYHPTMYPPAAAYPALGADLGLDPPRPGPSHSMDGYSSSSMAGVGARAISRSMSAIPAGGPAASYGHHVDQMRAAQDVGWAPGRV</sequence>
<feature type="compositionally biased region" description="Basic residues" evidence="1">
    <location>
        <begin position="600"/>
        <end position="615"/>
    </location>
</feature>
<dbReference type="AlphaFoldDB" id="A0A8H4R263"/>
<feature type="compositionally biased region" description="Basic and acidic residues" evidence="1">
    <location>
        <begin position="616"/>
        <end position="627"/>
    </location>
</feature>
<name>A0A8H4R263_9AGAR</name>
<feature type="compositionally biased region" description="Basic and acidic residues" evidence="1">
    <location>
        <begin position="967"/>
        <end position="990"/>
    </location>
</feature>
<feature type="compositionally biased region" description="Basic and acidic residues" evidence="1">
    <location>
        <begin position="685"/>
        <end position="695"/>
    </location>
</feature>
<feature type="compositionally biased region" description="Acidic residues" evidence="1">
    <location>
        <begin position="661"/>
        <end position="674"/>
    </location>
</feature>
<proteinExistence type="predicted"/>
<reference evidence="2 3" key="1">
    <citation type="submission" date="2019-12" db="EMBL/GenBank/DDBJ databases">
        <authorList>
            <person name="Floudas D."/>
            <person name="Bentzer J."/>
            <person name="Ahren D."/>
            <person name="Johansson T."/>
            <person name="Persson P."/>
            <person name="Tunlid A."/>
        </authorList>
    </citation>
    <scope>NUCLEOTIDE SEQUENCE [LARGE SCALE GENOMIC DNA]</scope>
    <source>
        <strain evidence="2 3">CBS 102.39</strain>
    </source>
</reference>
<comment type="caution">
    <text evidence="2">The sequence shown here is derived from an EMBL/GenBank/DDBJ whole genome shotgun (WGS) entry which is preliminary data.</text>
</comment>
<feature type="compositionally biased region" description="Polar residues" evidence="1">
    <location>
        <begin position="86"/>
        <end position="98"/>
    </location>
</feature>
<feature type="region of interest" description="Disordered" evidence="1">
    <location>
        <begin position="576"/>
        <end position="716"/>
    </location>
</feature>
<gene>
    <name evidence="2" type="ORF">D9613_009543</name>
</gene>
<dbReference type="Proteomes" id="UP000521872">
    <property type="component" value="Unassembled WGS sequence"/>
</dbReference>
<protein>
    <submittedName>
        <fullName evidence="2">Uncharacterized protein</fullName>
    </submittedName>
</protein>
<feature type="compositionally biased region" description="Polar residues" evidence="1">
    <location>
        <begin position="14"/>
        <end position="28"/>
    </location>
</feature>
<feature type="compositionally biased region" description="Polar residues" evidence="1">
    <location>
        <begin position="740"/>
        <end position="763"/>
    </location>
</feature>
<feature type="compositionally biased region" description="Polar residues" evidence="1">
    <location>
        <begin position="39"/>
        <end position="65"/>
    </location>
</feature>
<feature type="compositionally biased region" description="Polar residues" evidence="1">
    <location>
        <begin position="886"/>
        <end position="896"/>
    </location>
</feature>
<feature type="region of interest" description="Disordered" evidence="1">
    <location>
        <begin position="740"/>
        <end position="855"/>
    </location>
</feature>
<feature type="region of interest" description="Disordered" evidence="1">
    <location>
        <begin position="873"/>
        <end position="1021"/>
    </location>
</feature>